<sequence>MVAIGFYLRFLFFRILTFVVSSSSSPFRALSTFQVSFAIPRRLHALLDCVGYSDPVHCCESCFRTPMNGHEDERLIYDVEVVGIDTSPASEQSPTASKK</sequence>
<keyword evidence="3" id="KW-1185">Reference proteome</keyword>
<evidence type="ECO:0000256" key="1">
    <source>
        <dbReference type="SAM" id="SignalP"/>
    </source>
</evidence>
<accession>A0A4Y7SWK6</accession>
<keyword evidence="1" id="KW-0732">Signal</keyword>
<feature type="chain" id="PRO_5021382328" description="Secreted protein" evidence="1">
    <location>
        <begin position="25"/>
        <end position="99"/>
    </location>
</feature>
<evidence type="ECO:0000313" key="3">
    <source>
        <dbReference type="Proteomes" id="UP000298030"/>
    </source>
</evidence>
<reference evidence="2 3" key="1">
    <citation type="journal article" date="2019" name="Nat. Ecol. Evol.">
        <title>Megaphylogeny resolves global patterns of mushroom evolution.</title>
        <authorList>
            <person name="Varga T."/>
            <person name="Krizsan K."/>
            <person name="Foldi C."/>
            <person name="Dima B."/>
            <person name="Sanchez-Garcia M."/>
            <person name="Sanchez-Ramirez S."/>
            <person name="Szollosi G.J."/>
            <person name="Szarkandi J.G."/>
            <person name="Papp V."/>
            <person name="Albert L."/>
            <person name="Andreopoulos W."/>
            <person name="Angelini C."/>
            <person name="Antonin V."/>
            <person name="Barry K.W."/>
            <person name="Bougher N.L."/>
            <person name="Buchanan P."/>
            <person name="Buyck B."/>
            <person name="Bense V."/>
            <person name="Catcheside P."/>
            <person name="Chovatia M."/>
            <person name="Cooper J."/>
            <person name="Damon W."/>
            <person name="Desjardin D."/>
            <person name="Finy P."/>
            <person name="Geml J."/>
            <person name="Haridas S."/>
            <person name="Hughes K."/>
            <person name="Justo A."/>
            <person name="Karasinski D."/>
            <person name="Kautmanova I."/>
            <person name="Kiss B."/>
            <person name="Kocsube S."/>
            <person name="Kotiranta H."/>
            <person name="LaButti K.M."/>
            <person name="Lechner B.E."/>
            <person name="Liimatainen K."/>
            <person name="Lipzen A."/>
            <person name="Lukacs Z."/>
            <person name="Mihaltcheva S."/>
            <person name="Morgado L.N."/>
            <person name="Niskanen T."/>
            <person name="Noordeloos M.E."/>
            <person name="Ohm R.A."/>
            <person name="Ortiz-Santana B."/>
            <person name="Ovrebo C."/>
            <person name="Racz N."/>
            <person name="Riley R."/>
            <person name="Savchenko A."/>
            <person name="Shiryaev A."/>
            <person name="Soop K."/>
            <person name="Spirin V."/>
            <person name="Szebenyi C."/>
            <person name="Tomsovsky M."/>
            <person name="Tulloss R.E."/>
            <person name="Uehling J."/>
            <person name="Grigoriev I.V."/>
            <person name="Vagvolgyi C."/>
            <person name="Papp T."/>
            <person name="Martin F.M."/>
            <person name="Miettinen O."/>
            <person name="Hibbett D.S."/>
            <person name="Nagy L.G."/>
        </authorList>
    </citation>
    <scope>NUCLEOTIDE SEQUENCE [LARGE SCALE GENOMIC DNA]</scope>
    <source>
        <strain evidence="2 3">FP101781</strain>
    </source>
</reference>
<dbReference type="EMBL" id="QPFP01000050">
    <property type="protein sequence ID" value="TEB26243.1"/>
    <property type="molecule type" value="Genomic_DNA"/>
</dbReference>
<name>A0A4Y7SWK6_COPMI</name>
<comment type="caution">
    <text evidence="2">The sequence shown here is derived from an EMBL/GenBank/DDBJ whole genome shotgun (WGS) entry which is preliminary data.</text>
</comment>
<dbReference type="Proteomes" id="UP000298030">
    <property type="component" value="Unassembled WGS sequence"/>
</dbReference>
<dbReference type="AlphaFoldDB" id="A0A4Y7SWK6"/>
<feature type="signal peptide" evidence="1">
    <location>
        <begin position="1"/>
        <end position="24"/>
    </location>
</feature>
<proteinExistence type="predicted"/>
<protein>
    <recommendedName>
        <fullName evidence="4">Secreted protein</fullName>
    </recommendedName>
</protein>
<organism evidence="2 3">
    <name type="scientific">Coprinellus micaceus</name>
    <name type="common">Glistening ink-cap mushroom</name>
    <name type="synonym">Coprinus micaceus</name>
    <dbReference type="NCBI Taxonomy" id="71717"/>
    <lineage>
        <taxon>Eukaryota</taxon>
        <taxon>Fungi</taxon>
        <taxon>Dikarya</taxon>
        <taxon>Basidiomycota</taxon>
        <taxon>Agaricomycotina</taxon>
        <taxon>Agaricomycetes</taxon>
        <taxon>Agaricomycetidae</taxon>
        <taxon>Agaricales</taxon>
        <taxon>Agaricineae</taxon>
        <taxon>Psathyrellaceae</taxon>
        <taxon>Coprinellus</taxon>
    </lineage>
</organism>
<evidence type="ECO:0008006" key="4">
    <source>
        <dbReference type="Google" id="ProtNLM"/>
    </source>
</evidence>
<gene>
    <name evidence="2" type="ORF">FA13DRAFT_1101640</name>
</gene>
<evidence type="ECO:0000313" key="2">
    <source>
        <dbReference type="EMBL" id="TEB26243.1"/>
    </source>
</evidence>